<dbReference type="EC" id="6.3.2.2" evidence="8"/>
<evidence type="ECO:0000256" key="6">
    <source>
        <dbReference type="ARBA" id="ARBA00022840"/>
    </source>
</evidence>
<dbReference type="GO" id="GO:0046872">
    <property type="term" value="F:metal ion binding"/>
    <property type="evidence" value="ECO:0007669"/>
    <property type="project" value="TreeGrafter"/>
</dbReference>
<dbReference type="UniPathway" id="UPA00142">
    <property type="reaction ID" value="UER00209"/>
</dbReference>
<dbReference type="RefSeq" id="WP_119769243.1">
    <property type="nucleotide sequence ID" value="NZ_QYUO01000001.1"/>
</dbReference>
<keyword evidence="5 8" id="KW-0547">Nucleotide-binding</keyword>
<feature type="domain" description="Glutamate--cysteine ligase" evidence="10">
    <location>
        <begin position="11"/>
        <end position="379"/>
    </location>
</feature>
<dbReference type="PANTHER" id="PTHR38761">
    <property type="entry name" value="GLUTAMATE--CYSTEINE LIGASE"/>
    <property type="match status" value="1"/>
</dbReference>
<name>A0A3A3FSZ3_9BURK</name>
<protein>
    <recommendedName>
        <fullName evidence="8">Glutamate--cysteine ligase</fullName>
        <ecNumber evidence="8">6.3.2.2</ecNumber>
    </recommendedName>
    <alternativeName>
        <fullName evidence="8">Gamma-ECS</fullName>
        <shortName evidence="8">GCS</shortName>
    </alternativeName>
    <alternativeName>
        <fullName evidence="8">Gamma-glutamylcysteine synthetase</fullName>
    </alternativeName>
</protein>
<evidence type="ECO:0000256" key="9">
    <source>
        <dbReference type="RuleBase" id="RU004391"/>
    </source>
</evidence>
<accession>A0A3A3FSZ3</accession>
<dbReference type="PANTHER" id="PTHR38761:SF1">
    <property type="entry name" value="GLUTAMATE--CYSTEINE LIGASE"/>
    <property type="match status" value="1"/>
</dbReference>
<dbReference type="Gene3D" id="3.30.590.20">
    <property type="match status" value="1"/>
</dbReference>
<keyword evidence="6 8" id="KW-0067">ATP-binding</keyword>
<dbReference type="InterPro" id="IPR014746">
    <property type="entry name" value="Gln_synth/guanido_kin_cat_dom"/>
</dbReference>
<gene>
    <name evidence="8" type="primary">gshA</name>
    <name evidence="11" type="ORF">D3871_12805</name>
</gene>
<dbReference type="SUPFAM" id="SSF55931">
    <property type="entry name" value="Glutamine synthetase/guanido kinase"/>
    <property type="match status" value="1"/>
</dbReference>
<dbReference type="OrthoDB" id="9803907at2"/>
<keyword evidence="4 8" id="KW-0317">Glutathione biosynthesis</keyword>
<dbReference type="NCBIfam" id="TIGR01434">
    <property type="entry name" value="glu_cys_ligase"/>
    <property type="match status" value="1"/>
</dbReference>
<reference evidence="12" key="1">
    <citation type="submission" date="2018-09" db="EMBL/GenBank/DDBJ databases">
        <authorList>
            <person name="Zhu H."/>
        </authorList>
    </citation>
    <scope>NUCLEOTIDE SEQUENCE [LARGE SCALE GENOMIC DNA]</scope>
    <source>
        <strain evidence="12">K1R23-30</strain>
    </source>
</reference>
<evidence type="ECO:0000256" key="1">
    <source>
        <dbReference type="ARBA" id="ARBA00005006"/>
    </source>
</evidence>
<keyword evidence="3 8" id="KW-0436">Ligase</keyword>
<dbReference type="GO" id="GO:0005829">
    <property type="term" value="C:cytosol"/>
    <property type="evidence" value="ECO:0007669"/>
    <property type="project" value="TreeGrafter"/>
</dbReference>
<keyword evidence="12" id="KW-1185">Reference proteome</keyword>
<evidence type="ECO:0000256" key="3">
    <source>
        <dbReference type="ARBA" id="ARBA00022598"/>
    </source>
</evidence>
<dbReference type="Proteomes" id="UP000265955">
    <property type="component" value="Unassembled WGS sequence"/>
</dbReference>
<dbReference type="GO" id="GO:0005524">
    <property type="term" value="F:ATP binding"/>
    <property type="evidence" value="ECO:0007669"/>
    <property type="project" value="UniProtKB-KW"/>
</dbReference>
<dbReference type="GO" id="GO:0006750">
    <property type="term" value="P:glutathione biosynthetic process"/>
    <property type="evidence" value="ECO:0007669"/>
    <property type="project" value="UniProtKB-UniRule"/>
</dbReference>
<dbReference type="GO" id="GO:0004357">
    <property type="term" value="F:glutamate-cysteine ligase activity"/>
    <property type="evidence" value="ECO:0007669"/>
    <property type="project" value="UniProtKB-UniRule"/>
</dbReference>
<comment type="catalytic activity">
    <reaction evidence="7 8 9">
        <text>L-cysteine + L-glutamate + ATP = gamma-L-glutamyl-L-cysteine + ADP + phosphate + H(+)</text>
        <dbReference type="Rhea" id="RHEA:13285"/>
        <dbReference type="ChEBI" id="CHEBI:15378"/>
        <dbReference type="ChEBI" id="CHEBI:29985"/>
        <dbReference type="ChEBI" id="CHEBI:30616"/>
        <dbReference type="ChEBI" id="CHEBI:35235"/>
        <dbReference type="ChEBI" id="CHEBI:43474"/>
        <dbReference type="ChEBI" id="CHEBI:58173"/>
        <dbReference type="ChEBI" id="CHEBI:456216"/>
        <dbReference type="EC" id="6.3.2.2"/>
    </reaction>
</comment>
<dbReference type="InterPro" id="IPR006334">
    <property type="entry name" value="Glut_cys_ligase"/>
</dbReference>
<evidence type="ECO:0000256" key="5">
    <source>
        <dbReference type="ARBA" id="ARBA00022741"/>
    </source>
</evidence>
<comment type="caution">
    <text evidence="11">The sequence shown here is derived from an EMBL/GenBank/DDBJ whole genome shotgun (WGS) entry which is preliminary data.</text>
</comment>
<evidence type="ECO:0000256" key="4">
    <source>
        <dbReference type="ARBA" id="ARBA00022684"/>
    </source>
</evidence>
<dbReference type="HAMAP" id="MF_00578">
    <property type="entry name" value="Glu_cys_ligase"/>
    <property type="match status" value="1"/>
</dbReference>
<proteinExistence type="inferred from homology"/>
<evidence type="ECO:0000313" key="11">
    <source>
        <dbReference type="EMBL" id="RJF99302.1"/>
    </source>
</evidence>
<comment type="pathway">
    <text evidence="1 8 9">Sulfur metabolism; glutathione biosynthesis; glutathione from L-cysteine and L-glutamate: step 1/2.</text>
</comment>
<sequence>MSSLFTSRIRMFAERGSRHILAEGLRGVEREALRICREGVLATTRHAKNLGSPLTHPYITTDYSEALLELITPPERDVRNVLENLDVLHRYVHASIGTELLWNQSMPCPLPPEDVIPIAWYGTSHTAMLKHVYRRGLALRYGKSMQCIAGIHYNFSVSPSLWTLLKEAITGTGFPDELRSAGYISLMRNFRRFSWLLMYLFGASPAMCSNFAGNDVYPFHTMSTDRLYLPNATSLRMSRIGYRANAQASIAEHFNSVEDYIECIAAAVNEPYPPYAEQGAYHNGEWTQINTNRLQLENEYYSAIRPKQVTLPDERPLQAIYRRGIQYVEVRCIDIDPFEPLGISLETTRFLEAFLLYCVLEESPLTSYDEACENAENFSRAVEMGRSPGLTLHRQRKAIPLRDWGLHLMEKIAEIANLLDGCDDKEGYMTAVLAQQRKLNDTELTPSARVLKGLQAKGGSFFRYTLEQSAIHTAYFRARPLPDVTAAHYASLAHLSVNAQAKLEEAQTGEFEQYISRYQSLSLAL</sequence>
<dbReference type="InterPro" id="IPR007370">
    <property type="entry name" value="Glu_cys_ligase"/>
</dbReference>
<dbReference type="EMBL" id="QYUO01000001">
    <property type="protein sequence ID" value="RJF99302.1"/>
    <property type="molecule type" value="Genomic_DNA"/>
</dbReference>
<comment type="similarity">
    <text evidence="2 8">Belongs to the glutamate--cysteine ligase type 1 family. Type 1 subfamily.</text>
</comment>
<dbReference type="Pfam" id="PF04262">
    <property type="entry name" value="Glu_cys_ligase"/>
    <property type="match status" value="1"/>
</dbReference>
<evidence type="ECO:0000256" key="7">
    <source>
        <dbReference type="ARBA" id="ARBA00048819"/>
    </source>
</evidence>
<organism evidence="11 12">
    <name type="scientific">Noviherbaspirillum saxi</name>
    <dbReference type="NCBI Taxonomy" id="2320863"/>
    <lineage>
        <taxon>Bacteria</taxon>
        <taxon>Pseudomonadati</taxon>
        <taxon>Pseudomonadota</taxon>
        <taxon>Betaproteobacteria</taxon>
        <taxon>Burkholderiales</taxon>
        <taxon>Oxalobacteraceae</taxon>
        <taxon>Noviherbaspirillum</taxon>
    </lineage>
</organism>
<evidence type="ECO:0000313" key="12">
    <source>
        <dbReference type="Proteomes" id="UP000265955"/>
    </source>
</evidence>
<evidence type="ECO:0000256" key="2">
    <source>
        <dbReference type="ARBA" id="ARBA00008772"/>
    </source>
</evidence>
<evidence type="ECO:0000259" key="10">
    <source>
        <dbReference type="Pfam" id="PF04262"/>
    </source>
</evidence>
<evidence type="ECO:0000256" key="8">
    <source>
        <dbReference type="HAMAP-Rule" id="MF_00578"/>
    </source>
</evidence>
<dbReference type="AlphaFoldDB" id="A0A3A3FSZ3"/>